<dbReference type="InterPro" id="IPR006037">
    <property type="entry name" value="RCK_C"/>
</dbReference>
<dbReference type="PROSITE" id="PS51201">
    <property type="entry name" value="RCK_N"/>
    <property type="match status" value="1"/>
</dbReference>
<keyword evidence="4" id="KW-1185">Reference proteome</keyword>
<evidence type="ECO:0000259" key="2">
    <source>
        <dbReference type="PROSITE" id="PS51202"/>
    </source>
</evidence>
<feature type="domain" description="RCK N-terminal" evidence="1">
    <location>
        <begin position="1"/>
        <end position="118"/>
    </location>
</feature>
<dbReference type="GO" id="GO:0008324">
    <property type="term" value="F:monoatomic cation transmembrane transporter activity"/>
    <property type="evidence" value="ECO:0007669"/>
    <property type="project" value="InterPro"/>
</dbReference>
<dbReference type="Gene3D" id="3.40.50.720">
    <property type="entry name" value="NAD(P)-binding Rossmann-like Domain"/>
    <property type="match status" value="1"/>
</dbReference>
<evidence type="ECO:0000259" key="1">
    <source>
        <dbReference type="PROSITE" id="PS51201"/>
    </source>
</evidence>
<dbReference type="EMBL" id="JACOPF010000001">
    <property type="protein sequence ID" value="MBC5687367.1"/>
    <property type="molecule type" value="Genomic_DNA"/>
</dbReference>
<dbReference type="InterPro" id="IPR050721">
    <property type="entry name" value="Trk_Ktr_HKT_K-transport"/>
</dbReference>
<dbReference type="RefSeq" id="WP_186874063.1">
    <property type="nucleotide sequence ID" value="NZ_JACOPF010000001.1"/>
</dbReference>
<dbReference type="PANTHER" id="PTHR43833:SF7">
    <property type="entry name" value="KTR SYSTEM POTASSIUM UPTAKE PROTEIN C"/>
    <property type="match status" value="1"/>
</dbReference>
<reference evidence="3" key="1">
    <citation type="submission" date="2020-08" db="EMBL/GenBank/DDBJ databases">
        <title>Genome public.</title>
        <authorList>
            <person name="Liu C."/>
            <person name="Sun Q."/>
        </authorList>
    </citation>
    <scope>NUCLEOTIDE SEQUENCE</scope>
    <source>
        <strain evidence="3">NSJ-55</strain>
    </source>
</reference>
<dbReference type="GO" id="GO:0006813">
    <property type="term" value="P:potassium ion transport"/>
    <property type="evidence" value="ECO:0007669"/>
    <property type="project" value="InterPro"/>
</dbReference>
<dbReference type="SUPFAM" id="SSF51735">
    <property type="entry name" value="NAD(P)-binding Rossmann-fold domains"/>
    <property type="match status" value="1"/>
</dbReference>
<dbReference type="Gene3D" id="3.30.70.1450">
    <property type="entry name" value="Regulator of K+ conductance, C-terminal domain"/>
    <property type="match status" value="1"/>
</dbReference>
<organism evidence="3 4">
    <name type="scientific">Mediterraneibacter hominis</name>
    <dbReference type="NCBI Taxonomy" id="2763054"/>
    <lineage>
        <taxon>Bacteria</taxon>
        <taxon>Bacillati</taxon>
        <taxon>Bacillota</taxon>
        <taxon>Clostridia</taxon>
        <taxon>Lachnospirales</taxon>
        <taxon>Lachnospiraceae</taxon>
        <taxon>Mediterraneibacter</taxon>
    </lineage>
</organism>
<dbReference type="InterPro" id="IPR036291">
    <property type="entry name" value="NAD(P)-bd_dom_sf"/>
</dbReference>
<dbReference type="PANTHER" id="PTHR43833">
    <property type="entry name" value="POTASSIUM CHANNEL PROTEIN 2-RELATED-RELATED"/>
    <property type="match status" value="1"/>
</dbReference>
<dbReference type="SUPFAM" id="SSF116726">
    <property type="entry name" value="TrkA C-terminal domain-like"/>
    <property type="match status" value="1"/>
</dbReference>
<sequence length="216" mass="24043">MKSVLIIGLGRLGHHLCVNMSRLGNEVMIVDEDEESMQDLLPYAVMAKVGDCTKEDVLKSLGVGNFDICFVCIGSNFQSSLEITSLLKEMGAKYVVSKANRDIQAKFLLRNGADEVIYPDRDVAERLAVKHSANHVFDYIELTEGYSIFEIPPMKSWIGKSIRQIAIRSTYHVSVLGIKVDGHLNLLPQSDRILEAGDHLMVVGLKKDIDRILANI</sequence>
<evidence type="ECO:0000313" key="4">
    <source>
        <dbReference type="Proteomes" id="UP000652477"/>
    </source>
</evidence>
<dbReference type="PROSITE" id="PS51202">
    <property type="entry name" value="RCK_C"/>
    <property type="match status" value="1"/>
</dbReference>
<dbReference type="AlphaFoldDB" id="A0A923LET1"/>
<gene>
    <name evidence="3" type="ORF">H8S37_00260</name>
</gene>
<comment type="caution">
    <text evidence="3">The sequence shown here is derived from an EMBL/GenBank/DDBJ whole genome shotgun (WGS) entry which is preliminary data.</text>
</comment>
<dbReference type="Pfam" id="PF02080">
    <property type="entry name" value="TrkA_C"/>
    <property type="match status" value="1"/>
</dbReference>
<dbReference type="InterPro" id="IPR036721">
    <property type="entry name" value="RCK_C_sf"/>
</dbReference>
<accession>A0A923LET1</accession>
<protein>
    <submittedName>
        <fullName evidence="3">TrkA family potassium uptake protein</fullName>
    </submittedName>
</protein>
<feature type="domain" description="RCK C-terminal" evidence="2">
    <location>
        <begin position="134"/>
        <end position="216"/>
    </location>
</feature>
<dbReference type="Proteomes" id="UP000652477">
    <property type="component" value="Unassembled WGS sequence"/>
</dbReference>
<evidence type="ECO:0000313" key="3">
    <source>
        <dbReference type="EMBL" id="MBC5687367.1"/>
    </source>
</evidence>
<name>A0A923LET1_9FIRM</name>
<dbReference type="InterPro" id="IPR003148">
    <property type="entry name" value="RCK_N"/>
</dbReference>
<dbReference type="Pfam" id="PF02254">
    <property type="entry name" value="TrkA_N"/>
    <property type="match status" value="1"/>
</dbReference>
<proteinExistence type="predicted"/>